<dbReference type="GO" id="GO:0006777">
    <property type="term" value="P:Mo-molybdopterin cofactor biosynthetic process"/>
    <property type="evidence" value="ECO:0007669"/>
    <property type="project" value="UniProtKB-UniRule"/>
</dbReference>
<dbReference type="HAMAP" id="MF_00187">
    <property type="entry name" value="FdhD"/>
    <property type="match status" value="1"/>
</dbReference>
<dbReference type="InterPro" id="IPR016193">
    <property type="entry name" value="Cytidine_deaminase-like"/>
</dbReference>
<dbReference type="RefSeq" id="WP_245591435.1">
    <property type="nucleotide sequence ID" value="NZ_KI519500.1"/>
</dbReference>
<feature type="binding site" evidence="3">
    <location>
        <begin position="290"/>
        <end position="295"/>
    </location>
    <ligand>
        <name>Mo-bis(molybdopterin guanine dinucleotide)</name>
        <dbReference type="ChEBI" id="CHEBI:60539"/>
    </ligand>
</feature>
<evidence type="ECO:0000256" key="3">
    <source>
        <dbReference type="HAMAP-Rule" id="MF_00187"/>
    </source>
</evidence>
<proteinExistence type="inferred from homology"/>
<reference evidence="5" key="3">
    <citation type="submission" date="2025-08" db="UniProtKB">
        <authorList>
            <consortium name="RefSeq"/>
        </authorList>
    </citation>
    <scope>IDENTIFICATION</scope>
</reference>
<gene>
    <name evidence="3 5" type="primary">fdhD</name>
</gene>
<organism evidence="4 5">
    <name type="scientific">Derxia gummosa DSM 723</name>
    <dbReference type="NCBI Taxonomy" id="1121388"/>
    <lineage>
        <taxon>Bacteria</taxon>
        <taxon>Pseudomonadati</taxon>
        <taxon>Pseudomonadota</taxon>
        <taxon>Betaproteobacteria</taxon>
        <taxon>Burkholderiales</taxon>
        <taxon>Alcaligenaceae</taxon>
        <taxon>Derxia</taxon>
    </lineage>
</organism>
<sequence>MDGIDSLAGLPRAPAAGAAPGLGDGVAARMPARADADLQALAGAGFRVRAVTRHGRDGAVETTDRLAEEVPVALVFNGISHAVMLATPADLDDFALGFSLVEGIAATPRDIRGIEAVEGCDGIALEIELAPARFMALKERRRSLAGKTGCGLCGVDSLDALDLNLAPVPRGVPLRRSAIEAALAALPARQPLFAATGAVHAAARALADGSLVAVREDVGRHNALDKLVGHCARRADPDPADGFVLVSSRASYEMVQKTAAAGIGCLVAMSAPTARAAALAERLGVTLCGFARPGRLVVASHPARLLAD</sequence>
<feature type="active site" description="Cysteine persulfide intermediate" evidence="3">
    <location>
        <position position="150"/>
    </location>
</feature>
<dbReference type="PIRSF" id="PIRSF015626">
    <property type="entry name" value="FdhD"/>
    <property type="match status" value="1"/>
</dbReference>
<dbReference type="PANTHER" id="PTHR30592:SF1">
    <property type="entry name" value="SULFUR CARRIER PROTEIN FDHD"/>
    <property type="match status" value="1"/>
</dbReference>
<dbReference type="GO" id="GO:0016783">
    <property type="term" value="F:sulfurtransferase activity"/>
    <property type="evidence" value="ECO:0007669"/>
    <property type="project" value="InterPro"/>
</dbReference>
<reference evidence="5" key="1">
    <citation type="journal article" date="2009" name="Environ. Microbiol. Rep.">
        <title>In vivo role of FdhD and FdmE in formate metabolism in Pseudomonas putida: Redundancy and expression in the stationary phase.</title>
        <authorList>
            <person name="Roca A."/>
            <person name="Ramos J.L."/>
        </authorList>
    </citation>
    <scope>NUCLEOTIDE SEQUENCE</scope>
</reference>
<name>A0A9U5H1H8_9BURK</name>
<dbReference type="Gene3D" id="3.10.20.10">
    <property type="match status" value="1"/>
</dbReference>
<dbReference type="AlphaFoldDB" id="A0A9U5H1H8"/>
<keyword evidence="2 3" id="KW-0501">Molybdenum cofactor biosynthesis</keyword>
<dbReference type="SUPFAM" id="SSF53927">
    <property type="entry name" value="Cytidine deaminase-like"/>
    <property type="match status" value="1"/>
</dbReference>
<dbReference type="NCBIfam" id="TIGR00129">
    <property type="entry name" value="fdhD_narQ"/>
    <property type="match status" value="1"/>
</dbReference>
<dbReference type="GO" id="GO:0097163">
    <property type="term" value="F:sulfur carrier activity"/>
    <property type="evidence" value="ECO:0007669"/>
    <property type="project" value="UniProtKB-UniRule"/>
</dbReference>
<reference evidence="5" key="2">
    <citation type="journal article" date="2012" name="J. Biol. Chem.">
        <title>A sulfurtransferase is essential for activity of formate dehydrogenases in Escherichia coli.</title>
        <authorList>
            <person name="Thome R."/>
            <person name="Gust A."/>
            <person name="Toci R."/>
            <person name="Mendel R."/>
            <person name="Bittner F."/>
            <person name="Magalon A."/>
            <person name="Walburger A."/>
        </authorList>
    </citation>
    <scope>NUCLEOTIDE SEQUENCE</scope>
</reference>
<comment type="subcellular location">
    <subcellularLocation>
        <location evidence="3">Cytoplasm</location>
    </subcellularLocation>
</comment>
<keyword evidence="1 3" id="KW-0963">Cytoplasm</keyword>
<dbReference type="InterPro" id="IPR003786">
    <property type="entry name" value="FdhD"/>
</dbReference>
<dbReference type="GO" id="GO:0005737">
    <property type="term" value="C:cytoplasm"/>
    <property type="evidence" value="ECO:0007669"/>
    <property type="project" value="UniProtKB-SubCell"/>
</dbReference>
<evidence type="ECO:0000256" key="2">
    <source>
        <dbReference type="ARBA" id="ARBA00023150"/>
    </source>
</evidence>
<keyword evidence="4" id="KW-1185">Reference proteome</keyword>
<comment type="function">
    <text evidence="3">Required for formate dehydrogenase (FDH) activity. Acts as a sulfur carrier protein that transfers sulfur from IscS to the molybdenum cofactor prior to its insertion into FDH.</text>
</comment>
<accession>A0A9U5H1H8</accession>
<dbReference type="Proteomes" id="UP000675920">
    <property type="component" value="Unplaced"/>
</dbReference>
<dbReference type="Pfam" id="PF02634">
    <property type="entry name" value="FdhD-NarQ"/>
    <property type="match status" value="1"/>
</dbReference>
<evidence type="ECO:0000256" key="1">
    <source>
        <dbReference type="ARBA" id="ARBA00022490"/>
    </source>
</evidence>
<dbReference type="PANTHER" id="PTHR30592">
    <property type="entry name" value="FORMATE DEHYDROGENASE"/>
    <property type="match status" value="1"/>
</dbReference>
<comment type="similarity">
    <text evidence="3">Belongs to the FdhD family.</text>
</comment>
<evidence type="ECO:0000313" key="4">
    <source>
        <dbReference type="Proteomes" id="UP000675920"/>
    </source>
</evidence>
<evidence type="ECO:0000313" key="5">
    <source>
        <dbReference type="RefSeq" id="WP_245591435.1"/>
    </source>
</evidence>
<protein>
    <recommendedName>
        <fullName evidence="3">Sulfur carrier protein FdhD</fullName>
    </recommendedName>
</protein>
<dbReference type="Gene3D" id="3.40.140.10">
    <property type="entry name" value="Cytidine Deaminase, domain 2"/>
    <property type="match status" value="1"/>
</dbReference>